<organism evidence="2 3">
    <name type="scientific">Legionella drozanskii LLAP-1</name>
    <dbReference type="NCBI Taxonomy" id="1212489"/>
    <lineage>
        <taxon>Bacteria</taxon>
        <taxon>Pseudomonadati</taxon>
        <taxon>Pseudomonadota</taxon>
        <taxon>Gammaproteobacteria</taxon>
        <taxon>Legionellales</taxon>
        <taxon>Legionellaceae</taxon>
        <taxon>Legionella</taxon>
    </lineage>
</organism>
<dbReference type="Proteomes" id="UP000054736">
    <property type="component" value="Unassembled WGS sequence"/>
</dbReference>
<dbReference type="GO" id="GO:0016747">
    <property type="term" value="F:acyltransferase activity, transferring groups other than amino-acyl groups"/>
    <property type="evidence" value="ECO:0007669"/>
    <property type="project" value="InterPro"/>
</dbReference>
<dbReference type="SUPFAM" id="SSF55729">
    <property type="entry name" value="Acyl-CoA N-acyltransferases (Nat)"/>
    <property type="match status" value="1"/>
</dbReference>
<dbReference type="Pfam" id="PF00583">
    <property type="entry name" value="Acetyltransf_1"/>
    <property type="match status" value="1"/>
</dbReference>
<reference evidence="2 3" key="1">
    <citation type="submission" date="2015-11" db="EMBL/GenBank/DDBJ databases">
        <title>Genomic analysis of 38 Legionella species identifies large and diverse effector repertoires.</title>
        <authorList>
            <person name="Burstein D."/>
            <person name="Amaro F."/>
            <person name="Zusman T."/>
            <person name="Lifshitz Z."/>
            <person name="Cohen O."/>
            <person name="Gilbert J.A."/>
            <person name="Pupko T."/>
            <person name="Shuman H.A."/>
            <person name="Segal G."/>
        </authorList>
    </citation>
    <scope>NUCLEOTIDE SEQUENCE [LARGE SCALE GENOMIC DNA]</scope>
    <source>
        <strain evidence="2 3">ATCC 700990</strain>
    </source>
</reference>
<accession>A0A0W0SWF4</accession>
<name>A0A0W0SWF4_9GAMM</name>
<evidence type="ECO:0000259" key="1">
    <source>
        <dbReference type="PROSITE" id="PS51186"/>
    </source>
</evidence>
<keyword evidence="2" id="KW-0808">Transferase</keyword>
<evidence type="ECO:0000313" key="3">
    <source>
        <dbReference type="Proteomes" id="UP000054736"/>
    </source>
</evidence>
<dbReference type="EMBL" id="LNXY01000020">
    <property type="protein sequence ID" value="KTC87670.1"/>
    <property type="molecule type" value="Genomic_DNA"/>
</dbReference>
<dbReference type="InterPro" id="IPR016181">
    <property type="entry name" value="Acyl_CoA_acyltransferase"/>
</dbReference>
<dbReference type="PATRIC" id="fig|1212489.4.peg.1358"/>
<protein>
    <submittedName>
        <fullName evidence="2">Acetyltransferase (GNAT) family protein</fullName>
    </submittedName>
</protein>
<dbReference type="Gene3D" id="3.40.630.30">
    <property type="match status" value="1"/>
</dbReference>
<comment type="caution">
    <text evidence="2">The sequence shown here is derived from an EMBL/GenBank/DDBJ whole genome shotgun (WGS) entry which is preliminary data.</text>
</comment>
<gene>
    <name evidence="2" type="ORF">Ldro_1289</name>
</gene>
<feature type="domain" description="N-acetyltransferase" evidence="1">
    <location>
        <begin position="2"/>
        <end position="190"/>
    </location>
</feature>
<sequence>MYQLLPAEEKHLDQIVPLMASTGYWEAGLRRNTLNLTTHQFIREYIAKPNLPFTTVLTPKDKKNKALGILTCGSKDELESSSVDYGEHIPTEVKHLFKNLFTFEISNSYHIAFLALNKSCRGEGLGIKLMALAEKKWKESQMDTLSLYTFSCQTSAIKLYLKAGMMVAKAINVEEKVPCPCVLYFEKNLRTESLHNFFESPAYQNITF</sequence>
<evidence type="ECO:0000313" key="2">
    <source>
        <dbReference type="EMBL" id="KTC87670.1"/>
    </source>
</evidence>
<dbReference type="InterPro" id="IPR000182">
    <property type="entry name" value="GNAT_dom"/>
</dbReference>
<keyword evidence="3" id="KW-1185">Reference proteome</keyword>
<dbReference type="RefSeq" id="WP_058495591.1">
    <property type="nucleotide sequence ID" value="NZ_CAAAIU010000018.1"/>
</dbReference>
<dbReference type="STRING" id="1212489.Ldro_1289"/>
<proteinExistence type="predicted"/>
<dbReference type="PROSITE" id="PS51186">
    <property type="entry name" value="GNAT"/>
    <property type="match status" value="1"/>
</dbReference>
<dbReference type="AlphaFoldDB" id="A0A0W0SWF4"/>